<dbReference type="RefSeq" id="WP_238240976.1">
    <property type="nucleotide sequence ID" value="NZ_BPQQ01000084.1"/>
</dbReference>
<comment type="caution">
    <text evidence="2">The sequence shown here is derived from an EMBL/GenBank/DDBJ whole genome shotgun (WGS) entry which is preliminary data.</text>
</comment>
<evidence type="ECO:0000313" key="3">
    <source>
        <dbReference type="Proteomes" id="UP001055153"/>
    </source>
</evidence>
<organism evidence="2 3">
    <name type="scientific">Methylobacterium isbiliense</name>
    <dbReference type="NCBI Taxonomy" id="315478"/>
    <lineage>
        <taxon>Bacteria</taxon>
        <taxon>Pseudomonadati</taxon>
        <taxon>Pseudomonadota</taxon>
        <taxon>Alphaproteobacteria</taxon>
        <taxon>Hyphomicrobiales</taxon>
        <taxon>Methylobacteriaceae</taxon>
        <taxon>Methylobacterium</taxon>
    </lineage>
</organism>
<evidence type="ECO:0000256" key="1">
    <source>
        <dbReference type="SAM" id="MobiDB-lite"/>
    </source>
</evidence>
<accession>A0ABQ4SM21</accession>
<dbReference type="EMBL" id="BPQQ01000084">
    <property type="protein sequence ID" value="GJE03589.1"/>
    <property type="molecule type" value="Genomic_DNA"/>
</dbReference>
<reference evidence="2" key="2">
    <citation type="submission" date="2021-08" db="EMBL/GenBank/DDBJ databases">
        <authorList>
            <person name="Tani A."/>
            <person name="Ola A."/>
            <person name="Ogura Y."/>
            <person name="Katsura K."/>
            <person name="Hayashi T."/>
        </authorList>
    </citation>
    <scope>NUCLEOTIDE SEQUENCE</scope>
    <source>
        <strain evidence="2">DSM 17168</strain>
    </source>
</reference>
<protein>
    <submittedName>
        <fullName evidence="2">Uncharacterized protein</fullName>
    </submittedName>
</protein>
<keyword evidence="3" id="KW-1185">Reference proteome</keyword>
<sequence>MAGARGGNGRYRRIIQTALVAARTRYDGGPALDLGQTARPVPSANVRTAVGSVEDPWPNPERDPFLPRERVRVTINRLTDLLEREYAHKRITDAAYLIGRVLQEVFERRSGPRAAGSPEGRDRVDQSVAHELAMVLAIDDGRLVEALKARLAQSVGSYGARFLHQVLAEGREFAEISRGLGRGDSRAAVAFVAEHFRTLLEQVAVDLLEEQTFRGPERGQLRGTPAAPAAPGECVDEAGCLTTPTRAYRVAEDRDGSRRWQPAWKRRALGNRSDKPVKL</sequence>
<proteinExistence type="predicted"/>
<reference evidence="2" key="1">
    <citation type="journal article" date="2021" name="Front. Microbiol.">
        <title>Comprehensive Comparative Genomics and Phenotyping of Methylobacterium Species.</title>
        <authorList>
            <person name="Alessa O."/>
            <person name="Ogura Y."/>
            <person name="Fujitani Y."/>
            <person name="Takami H."/>
            <person name="Hayashi T."/>
            <person name="Sahin N."/>
            <person name="Tani A."/>
        </authorList>
    </citation>
    <scope>NUCLEOTIDE SEQUENCE</scope>
    <source>
        <strain evidence="2">DSM 17168</strain>
    </source>
</reference>
<evidence type="ECO:0000313" key="2">
    <source>
        <dbReference type="EMBL" id="GJE03589.1"/>
    </source>
</evidence>
<gene>
    <name evidence="2" type="ORF">GMJLKIPL_5546</name>
</gene>
<feature type="region of interest" description="Disordered" evidence="1">
    <location>
        <begin position="252"/>
        <end position="279"/>
    </location>
</feature>
<dbReference type="Proteomes" id="UP001055153">
    <property type="component" value="Unassembled WGS sequence"/>
</dbReference>
<name>A0ABQ4SM21_9HYPH</name>